<evidence type="ECO:0000256" key="1">
    <source>
        <dbReference type="RuleBase" id="RU003884"/>
    </source>
</evidence>
<evidence type="ECO:0000313" key="2">
    <source>
        <dbReference type="EMBL" id="MBE7941816.1"/>
    </source>
</evidence>
<comment type="similarity">
    <text evidence="1">Belongs to the fimbrial export usher family.</text>
</comment>
<keyword evidence="1" id="KW-1029">Fimbrium biogenesis</keyword>
<name>A0ABR9SHI7_9BURK</name>
<keyword evidence="1" id="KW-0813">Transport</keyword>
<dbReference type="Gene3D" id="2.60.40.3110">
    <property type="match status" value="1"/>
</dbReference>
<gene>
    <name evidence="2" type="ORF">IM725_14645</name>
</gene>
<keyword evidence="1" id="KW-0812">Transmembrane</keyword>
<organism evidence="2 3">
    <name type="scientific">Ramlibacter aquaticus</name>
    <dbReference type="NCBI Taxonomy" id="2780094"/>
    <lineage>
        <taxon>Bacteria</taxon>
        <taxon>Pseudomonadati</taxon>
        <taxon>Pseudomonadota</taxon>
        <taxon>Betaproteobacteria</taxon>
        <taxon>Burkholderiales</taxon>
        <taxon>Comamonadaceae</taxon>
        <taxon>Ramlibacter</taxon>
    </lineage>
</organism>
<comment type="caution">
    <text evidence="2">The sequence shown here is derived from an EMBL/GenBank/DDBJ whole genome shotgun (WGS) entry which is preliminary data.</text>
</comment>
<reference evidence="2 3" key="1">
    <citation type="submission" date="2020-10" db="EMBL/GenBank/DDBJ databases">
        <title>Draft genome of Ramlibacter aquaticus LMG 30558.</title>
        <authorList>
            <person name="Props R."/>
        </authorList>
    </citation>
    <scope>NUCLEOTIDE SEQUENCE [LARGE SCALE GENOMIC DNA]</scope>
    <source>
        <strain evidence="2 3">LMG 30558</strain>
    </source>
</reference>
<dbReference type="EMBL" id="JADDOJ010000065">
    <property type="protein sequence ID" value="MBE7941816.1"/>
    <property type="molecule type" value="Genomic_DNA"/>
</dbReference>
<sequence>MNSVDMGEQMVDWGEDGPAIAPALLRAWHLHTAAQGADGAPVPLARLPGARFTLDEASQSLDLQLAPQAFEPTRLQGLALAVPSSPVPSMPGVRLDYDLLAQHGAGRTSAGAMLDGGAFGAWGTLRSAVALQPRDGGGTRLARLETAFVHDWFEDAQTLRLGDAVSDGGSWGRAWRFGGVQWNSDAAMRPAVPAYALPSVHGQASVPSTVDVYVDNIRRLHAEVPAGPFELNNVPVLTGRGDMQVVVRDALGRDQLLSLPYLASPQLLRAGASEFSASAGLLRRGYLGADDRYAGALLAGTWRHGVSDSLSRELHLEATPWGGVLGAAAATRADALWPGAAAAVLSAGTAGGVSGAGRGAMVQAGVQVAGADTSLSVQAQMASPRFEDPAAGAFPRRSLAASVAGTWHGAFISLAAAARRDSEGERQQALSLHVTLGAGPASQWSVYAAQDMVHHTASVGLLWSRALDTSTGIFASTGRDQGRTQNSVEVRRDPAAGQGWGYRVQGQDVGEDAHGLLGVSWNGPTTAFVAEAAQDRVAGAAQRLQTRGAWVLAGGALHAAPSLNGSSFALVETGGAAGTRVLRDNQEVARTDGQGRAFVPGLRPWEENELRIEPADLALDARVDSTLRTVVPARGGGVLVRFDVQTRRSATAHLADGFGAQLPVGTPVLQEDGTPAGRVALDGLLYIEQYVPGTRLEVRGDVACSVRLPAADVTEPLPELGLLRCVTRGYGP</sequence>
<dbReference type="Gene3D" id="2.60.40.2610">
    <property type="entry name" value="Outer membrane usher protein FimD, plug domain"/>
    <property type="match status" value="1"/>
</dbReference>
<dbReference type="InterPro" id="IPR000015">
    <property type="entry name" value="Fimb_usher"/>
</dbReference>
<dbReference type="InterPro" id="IPR018030">
    <property type="entry name" value="Fimbrial_membr_usher_CS"/>
</dbReference>
<keyword evidence="3" id="KW-1185">Reference proteome</keyword>
<dbReference type="PROSITE" id="PS01151">
    <property type="entry name" value="FIMBRIAL_USHER"/>
    <property type="match status" value="1"/>
</dbReference>
<dbReference type="InterPro" id="IPR042186">
    <property type="entry name" value="FimD_plug_dom"/>
</dbReference>
<evidence type="ECO:0000313" key="3">
    <source>
        <dbReference type="Proteomes" id="UP000715965"/>
    </source>
</evidence>
<dbReference type="Pfam" id="PF00577">
    <property type="entry name" value="Usher"/>
    <property type="match status" value="2"/>
</dbReference>
<protein>
    <submittedName>
        <fullName evidence="2">Fimbrial biogenesis outer membrane usher protein</fullName>
    </submittedName>
</protein>
<accession>A0ABR9SHI7</accession>
<dbReference type="Proteomes" id="UP000715965">
    <property type="component" value="Unassembled WGS sequence"/>
</dbReference>
<proteinExistence type="inferred from homology"/>
<dbReference type="PANTHER" id="PTHR30451:SF5">
    <property type="entry name" value="SLR0019 PROTEIN"/>
    <property type="match status" value="1"/>
</dbReference>
<comment type="subcellular location">
    <subcellularLocation>
        <location evidence="1">Cell outer membrane</location>
        <topology evidence="1">Multi-pass membrane protein</topology>
    </subcellularLocation>
</comment>
<keyword evidence="1" id="KW-0998">Cell outer membrane</keyword>
<keyword evidence="1" id="KW-0472">Membrane</keyword>
<dbReference type="PANTHER" id="PTHR30451">
    <property type="entry name" value="OUTER MEMBRANE USHER PROTEIN"/>
    <property type="match status" value="1"/>
</dbReference>
<dbReference type="RefSeq" id="WP_193781378.1">
    <property type="nucleotide sequence ID" value="NZ_JADDOJ010000065.1"/>
</dbReference>